<keyword evidence="1" id="KW-0812">Transmembrane</keyword>
<name>A0A9X0BC95_9EURO</name>
<keyword evidence="1" id="KW-1133">Transmembrane helix</keyword>
<dbReference type="AlphaFoldDB" id="A0A9X0BC95"/>
<protein>
    <submittedName>
        <fullName evidence="2">Uncharacterized protein</fullName>
    </submittedName>
</protein>
<keyword evidence="3" id="KW-1185">Reference proteome</keyword>
<proteinExistence type="predicted"/>
<reference evidence="2" key="1">
    <citation type="submission" date="2022-12" db="EMBL/GenBank/DDBJ databases">
        <authorList>
            <person name="Petersen C."/>
        </authorList>
    </citation>
    <scope>NUCLEOTIDE SEQUENCE</scope>
    <source>
        <strain evidence="2">IBT 29677</strain>
    </source>
</reference>
<dbReference type="OrthoDB" id="2821871at2759"/>
<dbReference type="RefSeq" id="XP_056491772.1">
    <property type="nucleotide sequence ID" value="XM_056629038.1"/>
</dbReference>
<dbReference type="EMBL" id="JAPZBU010000005">
    <property type="protein sequence ID" value="KAJ5404530.1"/>
    <property type="molecule type" value="Genomic_DNA"/>
</dbReference>
<organism evidence="2 3">
    <name type="scientific">Penicillium cosmopolitanum</name>
    <dbReference type="NCBI Taxonomy" id="1131564"/>
    <lineage>
        <taxon>Eukaryota</taxon>
        <taxon>Fungi</taxon>
        <taxon>Dikarya</taxon>
        <taxon>Ascomycota</taxon>
        <taxon>Pezizomycotina</taxon>
        <taxon>Eurotiomycetes</taxon>
        <taxon>Eurotiomycetidae</taxon>
        <taxon>Eurotiales</taxon>
        <taxon>Aspergillaceae</taxon>
        <taxon>Penicillium</taxon>
    </lineage>
</organism>
<dbReference type="Proteomes" id="UP001147747">
    <property type="component" value="Unassembled WGS sequence"/>
</dbReference>
<reference evidence="2" key="2">
    <citation type="journal article" date="2023" name="IMA Fungus">
        <title>Comparative genomic study of the Penicillium genus elucidates a diverse pangenome and 15 lateral gene transfer events.</title>
        <authorList>
            <person name="Petersen C."/>
            <person name="Sorensen T."/>
            <person name="Nielsen M.R."/>
            <person name="Sondergaard T.E."/>
            <person name="Sorensen J.L."/>
            <person name="Fitzpatrick D.A."/>
            <person name="Frisvad J.C."/>
            <person name="Nielsen K.L."/>
        </authorList>
    </citation>
    <scope>NUCLEOTIDE SEQUENCE</scope>
    <source>
        <strain evidence="2">IBT 29677</strain>
    </source>
</reference>
<evidence type="ECO:0000313" key="3">
    <source>
        <dbReference type="Proteomes" id="UP001147747"/>
    </source>
</evidence>
<sequence length="87" mass="9899">MPTTLEALAIQPVKWPISWIIRQLVAIWLVLILTWLPDPKRASWEIQEELSRSEKEAANKKATGLDKGFVKYFSQRHKAALATTAVV</sequence>
<feature type="transmembrane region" description="Helical" evidence="1">
    <location>
        <begin position="20"/>
        <end position="36"/>
    </location>
</feature>
<evidence type="ECO:0000256" key="1">
    <source>
        <dbReference type="SAM" id="Phobius"/>
    </source>
</evidence>
<comment type="caution">
    <text evidence="2">The sequence shown here is derived from an EMBL/GenBank/DDBJ whole genome shotgun (WGS) entry which is preliminary data.</text>
</comment>
<accession>A0A9X0BC95</accession>
<gene>
    <name evidence="2" type="ORF">N7509_004401</name>
</gene>
<evidence type="ECO:0000313" key="2">
    <source>
        <dbReference type="EMBL" id="KAJ5404530.1"/>
    </source>
</evidence>
<keyword evidence="1" id="KW-0472">Membrane</keyword>
<dbReference type="GeneID" id="81368018"/>